<feature type="compositionally biased region" description="Low complexity" evidence="1">
    <location>
        <begin position="248"/>
        <end position="264"/>
    </location>
</feature>
<proteinExistence type="predicted"/>
<feature type="compositionally biased region" description="Basic and acidic residues" evidence="1">
    <location>
        <begin position="232"/>
        <end position="244"/>
    </location>
</feature>
<feature type="compositionally biased region" description="Basic and acidic residues" evidence="1">
    <location>
        <begin position="424"/>
        <end position="435"/>
    </location>
</feature>
<feature type="region of interest" description="Disordered" evidence="1">
    <location>
        <begin position="291"/>
        <end position="435"/>
    </location>
</feature>
<dbReference type="Proteomes" id="UP000182658">
    <property type="component" value="Unassembled WGS sequence"/>
</dbReference>
<sequence length="435" mass="48603">MSPNDVSNTHGNVARDEDSSSMVAKLAKELDGVLDLNNTEDVKTSTTYAPAVTKEVVKPVVHEQIEEHITRETHTHDHYTKILPVRDVEVLPARHWVPGPDGRLIQVDEKDVYSGAAFSQGQASTAEVVQGHQHVNLEQTNQGQVNQTRESHSSQHADTVTVTHTSVNQPKVVPAQVNQVYQTQVHQPELDRQYVSVGQVDHSQISHGSHRSSIPVAVSHREVSPSQTHQTQVHEHGLVSHREVSPSQTHQTQTHQTQTHQSQVHQHDLDQHQIPRKPVDYGHTQGYITPLRQQTDNQDSGSKKPATSSLVDQARQSRAHRHTAVEHDIQKHQANHSPNEPSAKRHEGSQGQVQNRQVEQHQADQDQLSPGLLDPYRVKNGPTHHDPFDPTSKPLPDLPETSVQKIAGHKILTTEDNSGHTRLHKEPKDSKRSIH</sequence>
<reference evidence="2 3" key="1">
    <citation type="submission" date="2016-10" db="EMBL/GenBank/DDBJ databases">
        <title>Draft genome sequence of Coniochaeta ligniaria NRRL30616, a lignocellulolytic fungus for bioabatement of inhibitors in plant biomass hydrolysates.</title>
        <authorList>
            <consortium name="DOE Joint Genome Institute"/>
            <person name="Jimenez D.J."/>
            <person name="Hector R.E."/>
            <person name="Riley R."/>
            <person name="Sun H."/>
            <person name="Grigoriev I.V."/>
            <person name="Van Elsas J.D."/>
            <person name="Nichols N.N."/>
        </authorList>
    </citation>
    <scope>NUCLEOTIDE SEQUENCE [LARGE SCALE GENOMIC DNA]</scope>
    <source>
        <strain evidence="2 3">NRRL 30616</strain>
    </source>
</reference>
<organism evidence="2 3">
    <name type="scientific">Coniochaeta ligniaria NRRL 30616</name>
    <dbReference type="NCBI Taxonomy" id="1408157"/>
    <lineage>
        <taxon>Eukaryota</taxon>
        <taxon>Fungi</taxon>
        <taxon>Dikarya</taxon>
        <taxon>Ascomycota</taxon>
        <taxon>Pezizomycotina</taxon>
        <taxon>Sordariomycetes</taxon>
        <taxon>Sordariomycetidae</taxon>
        <taxon>Coniochaetales</taxon>
        <taxon>Coniochaetaceae</taxon>
        <taxon>Coniochaeta</taxon>
    </lineage>
</organism>
<name>A0A1J7JNS8_9PEZI</name>
<dbReference type="OrthoDB" id="5325276at2759"/>
<accession>A0A1J7JNS8</accession>
<feature type="region of interest" description="Disordered" evidence="1">
    <location>
        <begin position="200"/>
        <end position="270"/>
    </location>
</feature>
<dbReference type="EMBL" id="KV875096">
    <property type="protein sequence ID" value="OIW30988.1"/>
    <property type="molecule type" value="Genomic_DNA"/>
</dbReference>
<feature type="region of interest" description="Disordered" evidence="1">
    <location>
        <begin position="1"/>
        <end position="22"/>
    </location>
</feature>
<keyword evidence="3" id="KW-1185">Reference proteome</keyword>
<gene>
    <name evidence="2" type="ORF">CONLIGDRAFT_295753</name>
</gene>
<feature type="compositionally biased region" description="Polar residues" evidence="1">
    <location>
        <begin position="291"/>
        <end position="316"/>
    </location>
</feature>
<evidence type="ECO:0000256" key="1">
    <source>
        <dbReference type="SAM" id="MobiDB-lite"/>
    </source>
</evidence>
<evidence type="ECO:0000313" key="2">
    <source>
        <dbReference type="EMBL" id="OIW30988.1"/>
    </source>
</evidence>
<dbReference type="AlphaFoldDB" id="A0A1J7JNS8"/>
<protein>
    <submittedName>
        <fullName evidence="2">Uncharacterized protein</fullName>
    </submittedName>
</protein>
<dbReference type="InParanoid" id="A0A1J7JNS8"/>
<feature type="compositionally biased region" description="Polar residues" evidence="1">
    <location>
        <begin position="1"/>
        <end position="11"/>
    </location>
</feature>
<evidence type="ECO:0000313" key="3">
    <source>
        <dbReference type="Proteomes" id="UP000182658"/>
    </source>
</evidence>